<proteinExistence type="predicted"/>
<dbReference type="InterPro" id="IPR036249">
    <property type="entry name" value="Thioredoxin-like_sf"/>
</dbReference>
<organism evidence="1 2">
    <name type="scientific">Virgibacillus alimentarius</name>
    <dbReference type="NCBI Taxonomy" id="698769"/>
    <lineage>
        <taxon>Bacteria</taxon>
        <taxon>Bacillati</taxon>
        <taxon>Bacillota</taxon>
        <taxon>Bacilli</taxon>
        <taxon>Bacillales</taxon>
        <taxon>Bacillaceae</taxon>
        <taxon>Virgibacillus</taxon>
    </lineage>
</organism>
<protein>
    <submittedName>
        <fullName evidence="1">Bacillithiol system protein YtxJ</fullName>
    </submittedName>
</protein>
<accession>A0ABS4S8F9</accession>
<comment type="caution">
    <text evidence="1">The sequence shown here is derived from an EMBL/GenBank/DDBJ whole genome shotgun (WGS) entry which is preliminary data.</text>
</comment>
<dbReference type="RefSeq" id="WP_029269018.1">
    <property type="nucleotide sequence ID" value="NZ_JAGIKX010000006.1"/>
</dbReference>
<dbReference type="Gene3D" id="3.40.30.10">
    <property type="entry name" value="Glutaredoxin"/>
    <property type="match status" value="1"/>
</dbReference>
<reference evidence="1 2" key="1">
    <citation type="submission" date="2021-03" db="EMBL/GenBank/DDBJ databases">
        <title>Genomic Encyclopedia of Type Strains, Phase IV (KMG-IV): sequencing the most valuable type-strain genomes for metagenomic binning, comparative biology and taxonomic classification.</title>
        <authorList>
            <person name="Goeker M."/>
        </authorList>
    </citation>
    <scope>NUCLEOTIDE SEQUENCE [LARGE SCALE GENOMIC DNA]</scope>
    <source>
        <strain evidence="1 2">DSM 25790</strain>
    </source>
</reference>
<dbReference type="InterPro" id="IPR022551">
    <property type="entry name" value="BrxC"/>
</dbReference>
<dbReference type="SUPFAM" id="SSF52833">
    <property type="entry name" value="Thioredoxin-like"/>
    <property type="match status" value="1"/>
</dbReference>
<dbReference type="EMBL" id="JAGIKX010000006">
    <property type="protein sequence ID" value="MBP2257164.1"/>
    <property type="molecule type" value="Genomic_DNA"/>
</dbReference>
<sequence length="115" mass="13202">MAELKKIHSNEDMNEVWERSEQKPAILFKHSATCPVSANAFNELNAFWKTTQEDVDCSYLVVSESRDLSNQIAEETEVKHESPQIFLISNKNVIWHTSHSKISQESINEALKNVK</sequence>
<evidence type="ECO:0000313" key="2">
    <source>
        <dbReference type="Proteomes" id="UP001519294"/>
    </source>
</evidence>
<name>A0ABS4S8F9_9BACI</name>
<keyword evidence="2" id="KW-1185">Reference proteome</keyword>
<evidence type="ECO:0000313" key="1">
    <source>
        <dbReference type="EMBL" id="MBP2257164.1"/>
    </source>
</evidence>
<gene>
    <name evidence="1" type="ORF">J2Z81_001112</name>
</gene>
<dbReference type="Proteomes" id="UP001519294">
    <property type="component" value="Unassembled WGS sequence"/>
</dbReference>
<dbReference type="Pfam" id="PF11009">
    <property type="entry name" value="BrxC"/>
    <property type="match status" value="1"/>
</dbReference>
<dbReference type="NCBIfam" id="TIGR04019">
    <property type="entry name" value="B_thiol_YtxJ"/>
    <property type="match status" value="1"/>
</dbReference>